<organism evidence="2 3">
    <name type="scientific">Lacticaseibacillus camelliae DSM 22697 = JCM 13995</name>
    <dbReference type="NCBI Taxonomy" id="1423730"/>
    <lineage>
        <taxon>Bacteria</taxon>
        <taxon>Bacillati</taxon>
        <taxon>Bacillota</taxon>
        <taxon>Bacilli</taxon>
        <taxon>Lactobacillales</taxon>
        <taxon>Lactobacillaceae</taxon>
        <taxon>Lacticaseibacillus</taxon>
    </lineage>
</organism>
<evidence type="ECO:0000313" key="3">
    <source>
        <dbReference type="Proteomes" id="UP000050865"/>
    </source>
</evidence>
<gene>
    <name evidence="2" type="ORF">FC75_GL002172</name>
</gene>
<dbReference type="InterPro" id="IPR035903">
    <property type="entry name" value="HesB-like_dom_sf"/>
</dbReference>
<dbReference type="Proteomes" id="UP000050865">
    <property type="component" value="Unassembled WGS sequence"/>
</dbReference>
<dbReference type="RefSeq" id="WP_056989636.1">
    <property type="nucleotide sequence ID" value="NZ_AYZJ01000048.1"/>
</dbReference>
<dbReference type="Pfam" id="PF01521">
    <property type="entry name" value="Fe-S_biosyn"/>
    <property type="match status" value="1"/>
</dbReference>
<comment type="caution">
    <text evidence="2">The sequence shown here is derived from an EMBL/GenBank/DDBJ whole genome shotgun (WGS) entry which is preliminary data.</text>
</comment>
<dbReference type="AlphaFoldDB" id="A0A0R2F9R0"/>
<feature type="domain" description="Core" evidence="1">
    <location>
        <begin position="3"/>
        <end position="110"/>
    </location>
</feature>
<dbReference type="SUPFAM" id="SSF89360">
    <property type="entry name" value="HesB-like domain"/>
    <property type="match status" value="1"/>
</dbReference>
<reference evidence="2 3" key="1">
    <citation type="journal article" date="2015" name="Genome Announc.">
        <title>Expanding the biotechnology potential of lactobacilli through comparative genomics of 213 strains and associated genera.</title>
        <authorList>
            <person name="Sun Z."/>
            <person name="Harris H.M."/>
            <person name="McCann A."/>
            <person name="Guo C."/>
            <person name="Argimon S."/>
            <person name="Zhang W."/>
            <person name="Yang X."/>
            <person name="Jeffery I.B."/>
            <person name="Cooney J.C."/>
            <person name="Kagawa T.F."/>
            <person name="Liu W."/>
            <person name="Song Y."/>
            <person name="Salvetti E."/>
            <person name="Wrobel A."/>
            <person name="Rasinkangas P."/>
            <person name="Parkhill J."/>
            <person name="Rea M.C."/>
            <person name="O'Sullivan O."/>
            <person name="Ritari J."/>
            <person name="Douillard F.P."/>
            <person name="Paul Ross R."/>
            <person name="Yang R."/>
            <person name="Briner A.E."/>
            <person name="Felis G.E."/>
            <person name="de Vos W.M."/>
            <person name="Barrangou R."/>
            <person name="Klaenhammer T.R."/>
            <person name="Caufield P.W."/>
            <person name="Cui Y."/>
            <person name="Zhang H."/>
            <person name="O'Toole P.W."/>
        </authorList>
    </citation>
    <scope>NUCLEOTIDE SEQUENCE [LARGE SCALE GENOMIC DNA]</scope>
    <source>
        <strain evidence="2 3">DSM 22697</strain>
    </source>
</reference>
<sequence length="131" mass="13944">MAKITVSEAFVALMTKKGLANKDIALITDDGGGKYSLQGGACSIGTKFTLIVLDAPDPDYAVRLENTAGLHLWTSDYDMIFFNPGLSIDYHDGSISIKDNAHALDNQMRIAQGSEVLAAFKQGTTVAGQTC</sequence>
<dbReference type="InterPro" id="IPR000361">
    <property type="entry name" value="ATAP_core_dom"/>
</dbReference>
<evidence type="ECO:0000259" key="1">
    <source>
        <dbReference type="Pfam" id="PF01521"/>
    </source>
</evidence>
<protein>
    <recommendedName>
        <fullName evidence="1">Core domain-containing protein</fullName>
    </recommendedName>
</protein>
<keyword evidence="3" id="KW-1185">Reference proteome</keyword>
<dbReference type="STRING" id="1423730.FC75_GL002172"/>
<dbReference type="Gene3D" id="2.60.300.12">
    <property type="entry name" value="HesB-like domain"/>
    <property type="match status" value="1"/>
</dbReference>
<accession>A0A0R2F9R0</accession>
<evidence type="ECO:0000313" key="2">
    <source>
        <dbReference type="EMBL" id="KRN21540.1"/>
    </source>
</evidence>
<proteinExistence type="predicted"/>
<name>A0A0R2F9R0_9LACO</name>
<dbReference type="EMBL" id="AYZJ01000048">
    <property type="protein sequence ID" value="KRN21540.1"/>
    <property type="molecule type" value="Genomic_DNA"/>
</dbReference>
<dbReference type="PATRIC" id="fig|1423730.4.peg.2261"/>